<organism evidence="1">
    <name type="scientific">Brazilian cedratvirus IHUMI</name>
    <dbReference type="NCBI Taxonomy" id="2126980"/>
    <lineage>
        <taxon>Viruses</taxon>
        <taxon>Pithoviruses</taxon>
        <taxon>Orthocedratvirinae</taxon>
        <taxon>Alphacedratvirus</taxon>
        <taxon>Alphacedratvirus brasiliense</taxon>
    </lineage>
</organism>
<reference evidence="1" key="1">
    <citation type="submission" date="2018-03" db="EMBL/GenBank/DDBJ databases">
        <authorList>
            <consortium name="Urmite Genomes"/>
        </authorList>
    </citation>
    <scope>NUCLEOTIDE SEQUENCE [LARGE SCALE GENOMIC DNA]</scope>
    <source>
        <strain evidence="1">IHUMI-27.7</strain>
    </source>
</reference>
<dbReference type="Pfam" id="PF06941">
    <property type="entry name" value="NT5C"/>
    <property type="match status" value="1"/>
</dbReference>
<name>A0A2R8FEB6_9VIRU</name>
<dbReference type="PANTHER" id="PTHR16504">
    <property type="entry name" value="5'(3')-DEOXYRIBONUCLEOTIDASE"/>
    <property type="match status" value="1"/>
</dbReference>
<keyword evidence="2" id="KW-1185">Reference proteome</keyword>
<dbReference type="PANTHER" id="PTHR16504:SF4">
    <property type="entry name" value="5'(3')-DEOXYRIBONUCLEOTIDASE"/>
    <property type="match status" value="1"/>
</dbReference>
<dbReference type="SUPFAM" id="SSF56784">
    <property type="entry name" value="HAD-like"/>
    <property type="match status" value="1"/>
</dbReference>
<accession>A0A2R8FEB6</accession>
<dbReference type="InterPro" id="IPR036412">
    <property type="entry name" value="HAD-like_sf"/>
</dbReference>
<protein>
    <submittedName>
        <fullName evidence="1">5'-3'-deoxyribonucleotidase</fullName>
    </submittedName>
</protein>
<dbReference type="GO" id="GO:0009223">
    <property type="term" value="P:pyrimidine deoxyribonucleotide catabolic process"/>
    <property type="evidence" value="ECO:0007669"/>
    <property type="project" value="TreeGrafter"/>
</dbReference>
<evidence type="ECO:0000313" key="2">
    <source>
        <dbReference type="Proteomes" id="UP000273054"/>
    </source>
</evidence>
<proteinExistence type="predicted"/>
<sequence>MLAEFAKRGIYFSSVQEMQTQIPKDHNLVLLHRKIRAEKGFFRNLGLLPGALEHVLLLKERYDIYFVSTPEVNNPTCCEDKLHNIASVFGSELLCKTIFAYDKTLVRVDVLIDDKEVITGCLAPSFKHIHFTSWSEDVLGAVSLAQA</sequence>
<dbReference type="Gene3D" id="3.40.50.1000">
    <property type="entry name" value="HAD superfamily/HAD-like"/>
    <property type="match status" value="1"/>
</dbReference>
<dbReference type="InterPro" id="IPR023214">
    <property type="entry name" value="HAD_sf"/>
</dbReference>
<dbReference type="Proteomes" id="UP000273054">
    <property type="component" value="Segment"/>
</dbReference>
<gene>
    <name evidence="1" type="ORF">BRZCDTV_260</name>
</gene>
<dbReference type="EMBL" id="LT994651">
    <property type="protein sequence ID" value="SPN79290.1"/>
    <property type="molecule type" value="Genomic_DNA"/>
</dbReference>
<evidence type="ECO:0000313" key="1">
    <source>
        <dbReference type="EMBL" id="SPN79290.1"/>
    </source>
</evidence>
<dbReference type="GO" id="GO:0008253">
    <property type="term" value="F:5'-nucleotidase activity"/>
    <property type="evidence" value="ECO:0007669"/>
    <property type="project" value="InterPro"/>
</dbReference>
<dbReference type="InterPro" id="IPR010708">
    <property type="entry name" value="5'(3')-deoxyribonucleotidase"/>
</dbReference>